<evidence type="ECO:0000313" key="7">
    <source>
        <dbReference type="EMBL" id="KAL3871483.1"/>
    </source>
</evidence>
<keyword evidence="8" id="KW-1185">Reference proteome</keyword>
<dbReference type="PANTHER" id="PTHR21517">
    <property type="entry name" value="APICAL JUNCTION COMPONENT 1 HOMOLOG"/>
    <property type="match status" value="1"/>
</dbReference>
<feature type="region of interest" description="Disordered" evidence="5">
    <location>
        <begin position="555"/>
        <end position="590"/>
    </location>
</feature>
<evidence type="ECO:0000256" key="1">
    <source>
        <dbReference type="ARBA" id="ARBA00022723"/>
    </source>
</evidence>
<feature type="region of interest" description="Disordered" evidence="5">
    <location>
        <begin position="47"/>
        <end position="96"/>
    </location>
</feature>
<feature type="region of interest" description="Disordered" evidence="5">
    <location>
        <begin position="266"/>
        <end position="288"/>
    </location>
</feature>
<dbReference type="Pfam" id="PF26649">
    <property type="entry name" value="Ajm-1"/>
    <property type="match status" value="1"/>
</dbReference>
<proteinExistence type="predicted"/>
<organism evidence="7 8">
    <name type="scientific">Sinanodonta woodiana</name>
    <name type="common">Chinese pond mussel</name>
    <name type="synonym">Anodonta woodiana</name>
    <dbReference type="NCBI Taxonomy" id="1069815"/>
    <lineage>
        <taxon>Eukaryota</taxon>
        <taxon>Metazoa</taxon>
        <taxon>Spiralia</taxon>
        <taxon>Lophotrochozoa</taxon>
        <taxon>Mollusca</taxon>
        <taxon>Bivalvia</taxon>
        <taxon>Autobranchia</taxon>
        <taxon>Heteroconchia</taxon>
        <taxon>Palaeoheterodonta</taxon>
        <taxon>Unionida</taxon>
        <taxon>Unionoidea</taxon>
        <taxon>Unionidae</taxon>
        <taxon>Unioninae</taxon>
        <taxon>Sinanodonta</taxon>
    </lineage>
</organism>
<reference evidence="7 8" key="1">
    <citation type="submission" date="2024-11" db="EMBL/GenBank/DDBJ databases">
        <title>Chromosome-level genome assembly of the freshwater bivalve Anodonta woodiana.</title>
        <authorList>
            <person name="Chen X."/>
        </authorList>
    </citation>
    <scope>NUCLEOTIDE SEQUENCE [LARGE SCALE GENOMIC DNA]</scope>
    <source>
        <strain evidence="7">MN2024</strain>
        <tissue evidence="7">Gills</tissue>
    </source>
</reference>
<feature type="compositionally biased region" description="Basic and acidic residues" evidence="5">
    <location>
        <begin position="1668"/>
        <end position="1685"/>
    </location>
</feature>
<evidence type="ECO:0000313" key="8">
    <source>
        <dbReference type="Proteomes" id="UP001634394"/>
    </source>
</evidence>
<evidence type="ECO:0000256" key="4">
    <source>
        <dbReference type="PROSITE-ProRule" id="PRU00134"/>
    </source>
</evidence>
<feature type="region of interest" description="Disordered" evidence="5">
    <location>
        <begin position="1662"/>
        <end position="1748"/>
    </location>
</feature>
<feature type="compositionally biased region" description="Polar residues" evidence="5">
    <location>
        <begin position="1124"/>
        <end position="1142"/>
    </location>
</feature>
<feature type="compositionally biased region" description="Polar residues" evidence="5">
    <location>
        <begin position="1717"/>
        <end position="1744"/>
    </location>
</feature>
<feature type="compositionally biased region" description="Acidic residues" evidence="5">
    <location>
        <begin position="212"/>
        <end position="224"/>
    </location>
</feature>
<feature type="domain" description="MYND-type" evidence="6">
    <location>
        <begin position="1966"/>
        <end position="2009"/>
    </location>
</feature>
<sequence length="2266" mass="254895">MDNIAKGVGGSSGIGGDGAFERFLTAAIATIITIMFSWRLLEEGNEAEGSQHMSIPPQQAHRKHKSNPDQGGNVLGDQETNLGDETPSINGSEVNDSNRIRDNFENEFVPCSQAKALISSHSDLDCFDQQTADTVLPTWDEYRWEDDIDDEGVHSRRTVNDFVTSSESDKLEMSDTDDDEREPVKLLSVSERGVENYNLKYNTNDSGCVDVYPDESDDSDDSSSEDEHTYELQVSDSDSDYDDAGYFGGSVLEPIIEEDSDDFEYEIDSDEDNDDKMNESLDQCGDEGDQNVFDVYHSTEEKTSHTLHSSEPEQICENYSSEKEPDVFSKADDKLHSLDNEGVISNFNQFGEEIVEQLKSHKEGNDFCNIRLTQNVENTNENNIYVSNMTPLSATLVNPVGCLPPSPIRTCALDNFDDIYSDSESCSSESVLTVISVRSCDSDTRAHDFDEEENDSFIETPMIDRVLVQGSESKGNTSLLNMQRPGNFQNKNKPLMTDISLDSCTLKIPDSVIETVKEKEDSPDGEMEHSFPNDKTSDEEWDTIFPQKECTNNFMKNKSPVFNDSSSDSSDIQPREYDPDEDDFASFQHSDSDDDSFYLFVGNEGNLRKLDTIPNLKYIGRSPGYGDAWASSTIEETASGFSFSRIEDVSTNTRFRSYVVDRDSSREGSESSQRSDDEYEIQCEKVLDDPVECGDKQVQVQNMRNSQKTTIMDYDDAVASGSSCVSVTQVDGNIDFDRYIIKPACSEDESESEPDEQNIKNVLETVDDLIVDEVASLKDWNSNFRDINGVSCSSSYSTDGLVIKGLDQSPKGRHKGPETRHVANNCNLQAVEIKDKPDDENLLHHIDINEITVRTMENGAHISPTFKPYHQEENYIYKQNDIETVIQDRDNNEVDQQVNELDTDDLHSTADSDKEVEADHSESVSDEMESSHVNIIDGNEAPVYTLKLNKSLFSKQLEPACIQCSELDSQNTHELNGSGQELCIACTHEPCHARDRLQADQSVIGKGINEIYTSNKCSTTVTIKSLFVGENKYKSPTVCNNVADDLNSQSGDQIQSLNTRELNNLLLKEDLDNMDVGLEPKSVLKPVDSSIIAPYSDRQSLERLDKSTVLLEQCSGELKGSEGVHTNSVHSSNGKEQNEQNAELENIEQSIRNLQLSFGSNKGTVQTYFTPPGGRVIRTSSKRPSELRGVQRRIQRYHHPKEYTSVLLQPVTPEKSHYTFSEAEIVTPPSRLKINAQRNKFLSSENLPLNQSFDDLFNFHKTSLLDTPSSRRYLKKHERDRVSTESLPTDIAQTFDRMETSRGGRYTTVDISRLSQPSPRQHDHSFEKPEIHNIHADCIFSPRKKEEIQHTTKSLEDMFEELLRYDSVSSLATSGLKSNSFVSYEQFFDDTDINFLSFQYPLQRAASMSELGSKQRFFRRKRFVDKNVTKSKSLQTLETNLDEVFAKEDEIQGELKKAPSEHELRISQSLKKLHVPDWYKKSSFSRSDSTQSLFTYACRGSNSTLNSLSNTPSVTPSPCPTPGSNTVIIKTRVIPSTSTKLIRAPMLPTTPERSPISPVSPNAHLPSDRFRQKEKTKELKPIAIVPFAKIREMFELKSRSEPKQAEPDPSLSPTEKTPHKTLDWSRPVVHKNLKSNEEGATAPTSNEVSDVLATRLTVSTLNSGPNVVERKDNSSSNEVRKDKNDTGIGNAPPPLPSKSVGLAKQQRVHFSDEKPPVSNSQEQNSTAARYSSATSNKPQSQKTSLRFPFKFPASRLTSAVSQSKKGKVNATSISSGFNGMHALDNNIKTDAELLFEFLQKRRYSRILANGFAEQLDDLHVSTSDPGLSIGKHSIARSYANELDGIYGNDLHGIYESQFDCSENVKVMLSSFSNNLTDGVYQNQNLEITSPDSVLDRLLALKEQREALKRMQTNISEDTPSSPGSPPFQFYQSLDSVRNDNVFMDSNENVDFYNSAEGDYVLVKCENPNCKKETNLREAKHFYKTCHCCFTYYCSRNCRKEHWSDHKEVCIYSRINSRCKHVIRFINRNPDLQYHCSKLARRCYLSQGRGCIVFAFPDVEAAENFIIYGLKGLMVPPVFVSSKKILEAVIFGDHTSSLLQTCQQYNPDLKYAVHVAIVVPPDVPSLPVTRRKDMIIQKCAKLKLSPALLHQNSAEDTDEPSTLILTAVPGNKDIASHDRKARELCFINIQRKLRQRGVSLRHQFPHVYNKLIDFVSEAKHFSPMIIYPTDTLTQKTFMCVIMPESEPEIEWITPPDPLMNSLNENKN</sequence>
<keyword evidence="2 4" id="KW-0863">Zinc-finger</keyword>
<feature type="compositionally biased region" description="Polar residues" evidence="5">
    <location>
        <begin position="78"/>
        <end position="95"/>
    </location>
</feature>
<feature type="region of interest" description="Disordered" evidence="5">
    <location>
        <begin position="1598"/>
        <end position="1628"/>
    </location>
</feature>
<accession>A0ABD3WFI1</accession>
<dbReference type="InterPro" id="IPR002893">
    <property type="entry name" value="Znf_MYND"/>
</dbReference>
<feature type="region of interest" description="Disordered" evidence="5">
    <location>
        <begin position="516"/>
        <end position="540"/>
    </location>
</feature>
<evidence type="ECO:0000256" key="5">
    <source>
        <dbReference type="SAM" id="MobiDB-lite"/>
    </source>
</evidence>
<dbReference type="Proteomes" id="UP001634394">
    <property type="component" value="Unassembled WGS sequence"/>
</dbReference>
<evidence type="ECO:0000256" key="2">
    <source>
        <dbReference type="ARBA" id="ARBA00022771"/>
    </source>
</evidence>
<dbReference type="GO" id="GO:0008270">
    <property type="term" value="F:zinc ion binding"/>
    <property type="evidence" value="ECO:0007669"/>
    <property type="project" value="UniProtKB-KW"/>
</dbReference>
<keyword evidence="3" id="KW-0862">Zinc</keyword>
<dbReference type="PANTHER" id="PTHR21517:SF3">
    <property type="entry name" value="APICAL JUNCTION COMPONENT 1 HOMOLOG"/>
    <property type="match status" value="1"/>
</dbReference>
<dbReference type="EMBL" id="JBJQND010000007">
    <property type="protein sequence ID" value="KAL3871483.1"/>
    <property type="molecule type" value="Genomic_DNA"/>
</dbReference>
<comment type="caution">
    <text evidence="7">The sequence shown here is derived from an EMBL/GenBank/DDBJ whole genome shotgun (WGS) entry which is preliminary data.</text>
</comment>
<gene>
    <name evidence="7" type="ORF">ACJMK2_039478</name>
</gene>
<feature type="region of interest" description="Disordered" evidence="5">
    <location>
        <begin position="200"/>
        <end position="248"/>
    </location>
</feature>
<feature type="region of interest" description="Disordered" evidence="5">
    <location>
        <begin position="1119"/>
        <end position="1142"/>
    </location>
</feature>
<feature type="compositionally biased region" description="Basic and acidic residues" evidence="5">
    <location>
        <begin position="1566"/>
        <end position="1577"/>
    </location>
</feature>
<dbReference type="InterPro" id="IPR058586">
    <property type="entry name" value="Ajm-1"/>
</dbReference>
<feature type="region of interest" description="Disordered" evidence="5">
    <location>
        <begin position="1540"/>
        <end position="1577"/>
    </location>
</feature>
<evidence type="ECO:0000259" key="6">
    <source>
        <dbReference type="PROSITE" id="PS50865"/>
    </source>
</evidence>
<feature type="compositionally biased region" description="Basic and acidic residues" evidence="5">
    <location>
        <begin position="516"/>
        <end position="538"/>
    </location>
</feature>
<feature type="region of interest" description="Disordered" evidence="5">
    <location>
        <begin position="1164"/>
        <end position="1190"/>
    </location>
</feature>
<dbReference type="InterPro" id="IPR038825">
    <property type="entry name" value="Apical_junction"/>
</dbReference>
<name>A0ABD3WFI1_SINWO</name>
<evidence type="ECO:0000256" key="3">
    <source>
        <dbReference type="ARBA" id="ARBA00022833"/>
    </source>
</evidence>
<feature type="region of interest" description="Disordered" evidence="5">
    <location>
        <begin position="900"/>
        <end position="930"/>
    </location>
</feature>
<feature type="compositionally biased region" description="Basic and acidic residues" evidence="5">
    <location>
        <begin position="904"/>
        <end position="923"/>
    </location>
</feature>
<keyword evidence="1" id="KW-0479">Metal-binding</keyword>
<protein>
    <recommendedName>
        <fullName evidence="6">MYND-type domain-containing protein</fullName>
    </recommendedName>
</protein>
<dbReference type="PROSITE" id="PS50865">
    <property type="entry name" value="ZF_MYND_2"/>
    <property type="match status" value="1"/>
</dbReference>